<accession>T1BLM1</accession>
<evidence type="ECO:0000256" key="3">
    <source>
        <dbReference type="ARBA" id="ARBA00022989"/>
    </source>
</evidence>
<gene>
    <name evidence="7" type="ORF">B1B_09802</name>
</gene>
<feature type="compositionally biased region" description="Basic and acidic residues" evidence="5">
    <location>
        <begin position="206"/>
        <end position="221"/>
    </location>
</feature>
<evidence type="ECO:0000256" key="4">
    <source>
        <dbReference type="ARBA" id="ARBA00023136"/>
    </source>
</evidence>
<feature type="transmembrane region" description="Helical" evidence="6">
    <location>
        <begin position="90"/>
        <end position="107"/>
    </location>
</feature>
<keyword evidence="4 6" id="KW-0472">Membrane</keyword>
<dbReference type="GO" id="GO:0032259">
    <property type="term" value="P:methylation"/>
    <property type="evidence" value="ECO:0007669"/>
    <property type="project" value="UniProtKB-KW"/>
</dbReference>
<dbReference type="Gene3D" id="1.20.120.1630">
    <property type="match status" value="1"/>
</dbReference>
<dbReference type="PANTHER" id="PTHR12714">
    <property type="entry name" value="PROTEIN-S ISOPRENYLCYSTEINE O-METHYLTRANSFERASE"/>
    <property type="match status" value="1"/>
</dbReference>
<feature type="transmembrane region" description="Helical" evidence="6">
    <location>
        <begin position="142"/>
        <end position="170"/>
    </location>
</feature>
<dbReference type="GO" id="GO:0004671">
    <property type="term" value="F:protein C-terminal S-isoprenylcysteine carboxyl O-methyltransferase activity"/>
    <property type="evidence" value="ECO:0007669"/>
    <property type="project" value="UniProtKB-EC"/>
</dbReference>
<sequence>MFGLEVAQGLAFTALLILAAAAALARPSLPRHRPRESVATEGGVPEWTEIVWLAAVSIPLLYTLLVLLVPHSTYLGPWTFGFPGDELVQAVGYVVWVGGALLAGWALRTLGRYTTVKIQITETQPIVRSGPYRWIRHPMYSAILFLSIGTTLLFLSPVVAIDAIVLFALAEYRAIMEERMFTRSPRLGAEYERLMAETGRFLPGRSRGESRTHGTSLRKDP</sequence>
<dbReference type="EC" id="2.1.1.100" evidence="7"/>
<name>T1BLM1_9ZZZZ</name>
<feature type="region of interest" description="Disordered" evidence="5">
    <location>
        <begin position="202"/>
        <end position="221"/>
    </location>
</feature>
<proteinExistence type="predicted"/>
<evidence type="ECO:0000256" key="2">
    <source>
        <dbReference type="ARBA" id="ARBA00022692"/>
    </source>
</evidence>
<keyword evidence="7" id="KW-0489">Methyltransferase</keyword>
<dbReference type="GO" id="GO:0016020">
    <property type="term" value="C:membrane"/>
    <property type="evidence" value="ECO:0007669"/>
    <property type="project" value="UniProtKB-SubCell"/>
</dbReference>
<evidence type="ECO:0000256" key="1">
    <source>
        <dbReference type="ARBA" id="ARBA00004141"/>
    </source>
</evidence>
<keyword evidence="3 6" id="KW-1133">Transmembrane helix</keyword>
<dbReference type="PANTHER" id="PTHR12714:SF9">
    <property type="entry name" value="PROTEIN-S-ISOPRENYLCYSTEINE O-METHYLTRANSFERASE"/>
    <property type="match status" value="1"/>
</dbReference>
<reference evidence="7" key="1">
    <citation type="submission" date="2013-08" db="EMBL/GenBank/DDBJ databases">
        <authorList>
            <person name="Mendez C."/>
            <person name="Richter M."/>
            <person name="Ferrer M."/>
            <person name="Sanchez J."/>
        </authorList>
    </citation>
    <scope>NUCLEOTIDE SEQUENCE</scope>
</reference>
<reference evidence="7" key="2">
    <citation type="journal article" date="2014" name="ISME J.">
        <title>Microbial stratification in low pH oxic and suboxic macroscopic growths along an acid mine drainage.</title>
        <authorList>
            <person name="Mendez-Garcia C."/>
            <person name="Mesa V."/>
            <person name="Sprenger R.R."/>
            <person name="Richter M."/>
            <person name="Diez M.S."/>
            <person name="Solano J."/>
            <person name="Bargiela R."/>
            <person name="Golyshina O.V."/>
            <person name="Manteca A."/>
            <person name="Ramos J.L."/>
            <person name="Gallego J.R."/>
            <person name="Llorente I."/>
            <person name="Martins Dos Santos V.A."/>
            <person name="Jensen O.N."/>
            <person name="Pelaez A.I."/>
            <person name="Sanchez J."/>
            <person name="Ferrer M."/>
        </authorList>
    </citation>
    <scope>NUCLEOTIDE SEQUENCE</scope>
</reference>
<evidence type="ECO:0000256" key="6">
    <source>
        <dbReference type="SAM" id="Phobius"/>
    </source>
</evidence>
<keyword evidence="2 6" id="KW-0812">Transmembrane</keyword>
<dbReference type="EMBL" id="AUZY01006486">
    <property type="protein sequence ID" value="EQD54179.1"/>
    <property type="molecule type" value="Genomic_DNA"/>
</dbReference>
<comment type="subcellular location">
    <subcellularLocation>
        <location evidence="1">Membrane</location>
        <topology evidence="1">Multi-pass membrane protein</topology>
    </subcellularLocation>
</comment>
<comment type="caution">
    <text evidence="7">The sequence shown here is derived from an EMBL/GenBank/DDBJ whole genome shotgun (WGS) entry which is preliminary data.</text>
</comment>
<evidence type="ECO:0000313" key="7">
    <source>
        <dbReference type="EMBL" id="EQD54179.1"/>
    </source>
</evidence>
<keyword evidence="7" id="KW-0808">Transferase</keyword>
<dbReference type="AlphaFoldDB" id="T1BLM1"/>
<protein>
    <submittedName>
        <fullName evidence="7">Isoprenylcysteine carboxyl methyltransferase</fullName>
        <ecNumber evidence="7">2.1.1.100</ecNumber>
    </submittedName>
</protein>
<feature type="transmembrane region" description="Helical" evidence="6">
    <location>
        <begin position="49"/>
        <end position="69"/>
    </location>
</feature>
<organism evidence="7">
    <name type="scientific">mine drainage metagenome</name>
    <dbReference type="NCBI Taxonomy" id="410659"/>
    <lineage>
        <taxon>unclassified sequences</taxon>
        <taxon>metagenomes</taxon>
        <taxon>ecological metagenomes</taxon>
    </lineage>
</organism>
<evidence type="ECO:0000256" key="5">
    <source>
        <dbReference type="SAM" id="MobiDB-lite"/>
    </source>
</evidence>
<dbReference type="InterPro" id="IPR007269">
    <property type="entry name" value="ICMT_MeTrfase"/>
</dbReference>
<dbReference type="Pfam" id="PF04140">
    <property type="entry name" value="ICMT"/>
    <property type="match status" value="1"/>
</dbReference>